<keyword evidence="6 7" id="KW-0998">Cell outer membrane</keyword>
<dbReference type="InterPro" id="IPR039426">
    <property type="entry name" value="TonB-dep_rcpt-like"/>
</dbReference>
<evidence type="ECO:0000256" key="3">
    <source>
        <dbReference type="ARBA" id="ARBA00022452"/>
    </source>
</evidence>
<dbReference type="Gene3D" id="2.60.40.1120">
    <property type="entry name" value="Carboxypeptidase-like, regulatory domain"/>
    <property type="match status" value="1"/>
</dbReference>
<dbReference type="InterPro" id="IPR008969">
    <property type="entry name" value="CarboxyPept-like_regulatory"/>
</dbReference>
<evidence type="ECO:0000256" key="5">
    <source>
        <dbReference type="ARBA" id="ARBA00023136"/>
    </source>
</evidence>
<dbReference type="PROSITE" id="PS52016">
    <property type="entry name" value="TONB_DEPENDENT_REC_3"/>
    <property type="match status" value="1"/>
</dbReference>
<evidence type="ECO:0000256" key="8">
    <source>
        <dbReference type="SAM" id="SignalP"/>
    </source>
</evidence>
<dbReference type="InterPro" id="IPR023997">
    <property type="entry name" value="TonB-dep_OMP_SusC/RagA_CS"/>
</dbReference>
<dbReference type="Proteomes" id="UP000284120">
    <property type="component" value="Unassembled WGS sequence"/>
</dbReference>
<proteinExistence type="inferred from homology"/>
<evidence type="ECO:0000256" key="1">
    <source>
        <dbReference type="ARBA" id="ARBA00004571"/>
    </source>
</evidence>
<comment type="similarity">
    <text evidence="7">Belongs to the TonB-dependent receptor family.</text>
</comment>
<dbReference type="Pfam" id="PF13715">
    <property type="entry name" value="CarbopepD_reg_2"/>
    <property type="match status" value="1"/>
</dbReference>
<keyword evidence="8" id="KW-0732">Signal</keyword>
<protein>
    <submittedName>
        <fullName evidence="10">TonB-dependent receptor</fullName>
    </submittedName>
</protein>
<dbReference type="AlphaFoldDB" id="A0A3S3PCT6"/>
<dbReference type="InterPro" id="IPR036942">
    <property type="entry name" value="Beta-barrel_TonB_sf"/>
</dbReference>
<dbReference type="RefSeq" id="WP_113645291.1">
    <property type="nucleotide sequence ID" value="NZ_QMHN01000001.1"/>
</dbReference>
<feature type="signal peptide" evidence="8">
    <location>
        <begin position="1"/>
        <end position="20"/>
    </location>
</feature>
<comment type="caution">
    <text evidence="10">The sequence shown here is derived from an EMBL/GenBank/DDBJ whole genome shotgun (WGS) entry which is preliminary data.</text>
</comment>
<dbReference type="Gene3D" id="2.170.130.10">
    <property type="entry name" value="TonB-dependent receptor, plug domain"/>
    <property type="match status" value="1"/>
</dbReference>
<dbReference type="GO" id="GO:0009279">
    <property type="term" value="C:cell outer membrane"/>
    <property type="evidence" value="ECO:0007669"/>
    <property type="project" value="UniProtKB-SubCell"/>
</dbReference>
<name>A0A3S3PCT6_9SPHI</name>
<dbReference type="SUPFAM" id="SSF49464">
    <property type="entry name" value="Carboxypeptidase regulatory domain-like"/>
    <property type="match status" value="1"/>
</dbReference>
<dbReference type="SUPFAM" id="SSF56935">
    <property type="entry name" value="Porins"/>
    <property type="match status" value="1"/>
</dbReference>
<keyword evidence="4 7" id="KW-0812">Transmembrane</keyword>
<evidence type="ECO:0000256" key="4">
    <source>
        <dbReference type="ARBA" id="ARBA00022692"/>
    </source>
</evidence>
<organism evidence="10 11">
    <name type="scientific">Pedobacter chitinilyticus</name>
    <dbReference type="NCBI Taxonomy" id="2233776"/>
    <lineage>
        <taxon>Bacteria</taxon>
        <taxon>Pseudomonadati</taxon>
        <taxon>Bacteroidota</taxon>
        <taxon>Sphingobacteriia</taxon>
        <taxon>Sphingobacteriales</taxon>
        <taxon>Sphingobacteriaceae</taxon>
        <taxon>Pedobacter</taxon>
    </lineage>
</organism>
<evidence type="ECO:0000313" key="10">
    <source>
        <dbReference type="EMBL" id="RWU09853.1"/>
    </source>
</evidence>
<accession>A0A3S3PCT6</accession>
<feature type="chain" id="PRO_5018645681" evidence="8">
    <location>
        <begin position="21"/>
        <end position="1049"/>
    </location>
</feature>
<comment type="subcellular location">
    <subcellularLocation>
        <location evidence="1 7">Cell outer membrane</location>
        <topology evidence="1 7">Multi-pass membrane protein</topology>
    </subcellularLocation>
</comment>
<dbReference type="EMBL" id="SAYW01000001">
    <property type="protein sequence ID" value="RWU09853.1"/>
    <property type="molecule type" value="Genomic_DNA"/>
</dbReference>
<evidence type="ECO:0000259" key="9">
    <source>
        <dbReference type="Pfam" id="PF07715"/>
    </source>
</evidence>
<dbReference type="InterPro" id="IPR037066">
    <property type="entry name" value="Plug_dom_sf"/>
</dbReference>
<evidence type="ECO:0000256" key="6">
    <source>
        <dbReference type="ARBA" id="ARBA00023237"/>
    </source>
</evidence>
<dbReference type="Gene3D" id="2.40.170.20">
    <property type="entry name" value="TonB-dependent receptor, beta-barrel domain"/>
    <property type="match status" value="1"/>
</dbReference>
<dbReference type="NCBIfam" id="TIGR04057">
    <property type="entry name" value="SusC_RagA_signa"/>
    <property type="match status" value="1"/>
</dbReference>
<feature type="domain" description="TonB-dependent receptor plug" evidence="9">
    <location>
        <begin position="116"/>
        <end position="238"/>
    </location>
</feature>
<dbReference type="Pfam" id="PF07715">
    <property type="entry name" value="Plug"/>
    <property type="match status" value="1"/>
</dbReference>
<keyword evidence="2 7" id="KW-0813">Transport</keyword>
<keyword evidence="5 7" id="KW-0472">Membrane</keyword>
<keyword evidence="11" id="KW-1185">Reference proteome</keyword>
<keyword evidence="3 7" id="KW-1134">Transmembrane beta strand</keyword>
<dbReference type="NCBIfam" id="TIGR04056">
    <property type="entry name" value="OMP_RagA_SusC"/>
    <property type="match status" value="1"/>
</dbReference>
<dbReference type="OrthoDB" id="9768177at2"/>
<gene>
    <name evidence="10" type="ORF">DPV69_00465</name>
</gene>
<evidence type="ECO:0000313" key="11">
    <source>
        <dbReference type="Proteomes" id="UP000284120"/>
    </source>
</evidence>
<sequence length="1049" mass="113686">MKRKILLLMVMVAHALLLSAQQRTITGRVTTSEDGKPFPGASVRVVGSTAGVQTDAQGQFTLVVNAEAKSLEFYAIGYVRQTKAINASGVVNVALESDVKSLTEVMVVGYGTKAVKDFNGAISKVKGTDIASQPVESFDKALSGKTAGVQISSTGGTLADGVSIRIRGVNSISTSSLPLVVIDGIPANSRENLNVLNGGNGTRFDPLALINTADIESIEILKDAGASVLYGSRAANGVILVTTKKGKAGTSHVSINSKNSFATASNLPNLTNGDQFNLINNEKAFNRYGAAVGTIAKDSDVNKDGIPDRTDWNDYVFRTGKTSDNSLAISGGSEKATYYASLRYADQNGILYGNKLQTGSVRANVEVRPVNWLKSGIELSYTKTRNVGVLTDGYLAGLSVSGYNAAPTVSPFNPDGPKGYNLTTTGVVGYLGLGNNITSYQGVSFIGNRVYNPLPTVDFQRNQNTPENITGNIYLEVQPISGLKLTSKFGIDNQSNFEDQYSHPQIAGLGATFNGLVQDVHLTVNQWVWQNYLNYDKTIAGQHRISIGAGTEYQYTRQRSMYTYAADFADPFFNEIISGTFAATDLGSDGNIISNGLESYFGRLSYIYNDRYFVEGAVRSDAFSEFGIDKRWGTFPSVSLGWIASQEGFLKDSKYINYLKIRGSYGKVGNSRGVPSYASLTLYGGANYASLNGFGSAQVGNPGLHWETSKKFNIGFDANMITSRIGLTVDYFNTNISGLILAAPVLHTAGVPGSSVVTNIGSMKNSGIEITLNTTNIKKENFSWTSSLNFTGIRNRVTGLVASNNNADIVSSSTVASIGRALGTYKMIQWAGVDPATGYPMWYAADGKTKKIWNQQTQKYMLENGTTTSLGAADQVYLEGKTGVPKWYGGFDNTFTYKNWDLGLSMVYQGGNYLYNTTYSSMMTNTFQNNDARILERWTAPGQITNVPRLYMLDQTANQTSTRFLEKGDFLRMRTISLGYKLEDRWVKKMGFGNIRVSGQVYNAFIITGYSGIDPEVNYNRNNSNLAVGFDNRGIPQPRTYTINLSATL</sequence>
<reference evidence="10 11" key="1">
    <citation type="submission" date="2018-06" db="EMBL/GenBank/DDBJ databases">
        <title>Pedobacter endophyticus sp. nov., an endophytic bacterium isolated from a leaf of Triticum aestivum.</title>
        <authorList>
            <person name="Zhang L."/>
        </authorList>
    </citation>
    <scope>NUCLEOTIDE SEQUENCE [LARGE SCALE GENOMIC DNA]</scope>
    <source>
        <strain evidence="10 11">CM134L-2</strain>
    </source>
</reference>
<dbReference type="InterPro" id="IPR012910">
    <property type="entry name" value="Plug_dom"/>
</dbReference>
<keyword evidence="10" id="KW-0675">Receptor</keyword>
<evidence type="ECO:0000256" key="2">
    <source>
        <dbReference type="ARBA" id="ARBA00022448"/>
    </source>
</evidence>
<dbReference type="InterPro" id="IPR023996">
    <property type="entry name" value="TonB-dep_OMP_SusC/RagA"/>
</dbReference>
<evidence type="ECO:0000256" key="7">
    <source>
        <dbReference type="PROSITE-ProRule" id="PRU01360"/>
    </source>
</evidence>